<accession>A0A7W9SZL6</accession>
<dbReference type="EMBL" id="JACHGG010000002">
    <property type="protein sequence ID" value="MBB6058363.1"/>
    <property type="molecule type" value="Genomic_DNA"/>
</dbReference>
<protein>
    <submittedName>
        <fullName evidence="1">Uncharacterized protein</fullName>
    </submittedName>
</protein>
<evidence type="ECO:0000313" key="2">
    <source>
        <dbReference type="Proteomes" id="UP000532746"/>
    </source>
</evidence>
<keyword evidence="2" id="KW-1185">Reference proteome</keyword>
<evidence type="ECO:0000313" key="1">
    <source>
        <dbReference type="EMBL" id="MBB6058363.1"/>
    </source>
</evidence>
<gene>
    <name evidence="1" type="ORF">HNQ93_001209</name>
</gene>
<dbReference type="Proteomes" id="UP000532746">
    <property type="component" value="Unassembled WGS sequence"/>
</dbReference>
<reference evidence="1 2" key="1">
    <citation type="submission" date="2020-08" db="EMBL/GenBank/DDBJ databases">
        <title>Genomic Encyclopedia of Type Strains, Phase IV (KMG-IV): sequencing the most valuable type-strain genomes for metagenomic binning, comparative biology and taxonomic classification.</title>
        <authorList>
            <person name="Goeker M."/>
        </authorList>
    </citation>
    <scope>NUCLEOTIDE SEQUENCE [LARGE SCALE GENOMIC DNA]</scope>
    <source>
        <strain evidence="1 2">DSM 26718</strain>
    </source>
</reference>
<organism evidence="1 2">
    <name type="scientific">Hymenobacter luteus</name>
    <dbReference type="NCBI Taxonomy" id="1411122"/>
    <lineage>
        <taxon>Bacteria</taxon>
        <taxon>Pseudomonadati</taxon>
        <taxon>Bacteroidota</taxon>
        <taxon>Cytophagia</taxon>
        <taxon>Cytophagales</taxon>
        <taxon>Hymenobacteraceae</taxon>
        <taxon>Hymenobacter</taxon>
    </lineage>
</organism>
<proteinExistence type="predicted"/>
<sequence>MIFGYTRALSFYLHLQTAAGQAYGCAEVTQAKYRP</sequence>
<dbReference type="AlphaFoldDB" id="A0A7W9SZL6"/>
<comment type="caution">
    <text evidence="1">The sequence shown here is derived from an EMBL/GenBank/DDBJ whole genome shotgun (WGS) entry which is preliminary data.</text>
</comment>
<name>A0A7W9SZL6_9BACT</name>